<organism evidence="3 4">
    <name type="scientific">Streptomyces flavidovirens</name>
    <dbReference type="NCBI Taxonomy" id="67298"/>
    <lineage>
        <taxon>Bacteria</taxon>
        <taxon>Bacillati</taxon>
        <taxon>Actinomycetota</taxon>
        <taxon>Actinomycetes</taxon>
        <taxon>Kitasatosporales</taxon>
        <taxon>Streptomycetaceae</taxon>
        <taxon>Streptomyces</taxon>
    </lineage>
</organism>
<evidence type="ECO:0000313" key="3">
    <source>
        <dbReference type="EMBL" id="MFF3343128.1"/>
    </source>
</evidence>
<accession>A0ABW6RQI2</accession>
<feature type="compositionally biased region" description="Basic and acidic residues" evidence="1">
    <location>
        <begin position="11"/>
        <end position="29"/>
    </location>
</feature>
<dbReference type="EMBL" id="JBIAPK010000013">
    <property type="protein sequence ID" value="MFF3343128.1"/>
    <property type="molecule type" value="Genomic_DNA"/>
</dbReference>
<protein>
    <submittedName>
        <fullName evidence="3">DUF3040 domain-containing protein</fullName>
    </submittedName>
</protein>
<feature type="transmembrane region" description="Helical" evidence="2">
    <location>
        <begin position="63"/>
        <end position="81"/>
    </location>
</feature>
<keyword evidence="2" id="KW-0812">Transmembrane</keyword>
<feature type="region of interest" description="Disordered" evidence="1">
    <location>
        <begin position="1"/>
        <end position="34"/>
    </location>
</feature>
<comment type="caution">
    <text evidence="3">The sequence shown here is derived from an EMBL/GenBank/DDBJ whole genome shotgun (WGS) entry which is preliminary data.</text>
</comment>
<dbReference type="Proteomes" id="UP001601976">
    <property type="component" value="Unassembled WGS sequence"/>
</dbReference>
<proteinExistence type="predicted"/>
<keyword evidence="2" id="KW-0472">Membrane</keyword>
<evidence type="ECO:0000256" key="1">
    <source>
        <dbReference type="SAM" id="MobiDB-lite"/>
    </source>
</evidence>
<dbReference type="Pfam" id="PF11239">
    <property type="entry name" value="DUF3040"/>
    <property type="match status" value="1"/>
</dbReference>
<keyword evidence="2" id="KW-1133">Transmembrane helix</keyword>
<sequence>MSFLHEAGGCHGHESEERVFAQVERRLTSDDPEPAARLSALNEQFPERHPSERTRWNWRSRTVLAVIIIAVVGLLLTLALSTSPAEATPPSGLAHPVLTRAPP</sequence>
<keyword evidence="4" id="KW-1185">Reference proteome</keyword>
<dbReference type="RefSeq" id="WP_387898527.1">
    <property type="nucleotide sequence ID" value="NZ_JBIAPK010000013.1"/>
</dbReference>
<reference evidence="3 4" key="1">
    <citation type="submission" date="2024-10" db="EMBL/GenBank/DDBJ databases">
        <title>The Natural Products Discovery Center: Release of the First 8490 Sequenced Strains for Exploring Actinobacteria Biosynthetic Diversity.</title>
        <authorList>
            <person name="Kalkreuter E."/>
            <person name="Kautsar S.A."/>
            <person name="Yang D."/>
            <person name="Bader C.D."/>
            <person name="Teijaro C.N."/>
            <person name="Fluegel L."/>
            <person name="Davis C.M."/>
            <person name="Simpson J.R."/>
            <person name="Lauterbach L."/>
            <person name="Steele A.D."/>
            <person name="Gui C."/>
            <person name="Meng S."/>
            <person name="Li G."/>
            <person name="Viehrig K."/>
            <person name="Ye F."/>
            <person name="Su P."/>
            <person name="Kiefer A.F."/>
            <person name="Nichols A."/>
            <person name="Cepeda A.J."/>
            <person name="Yan W."/>
            <person name="Fan B."/>
            <person name="Jiang Y."/>
            <person name="Adhikari A."/>
            <person name="Zheng C.-J."/>
            <person name="Schuster L."/>
            <person name="Cowan T.M."/>
            <person name="Smanski M.J."/>
            <person name="Chevrette M.G."/>
            <person name="De Carvalho L.P.S."/>
            <person name="Shen B."/>
        </authorList>
    </citation>
    <scope>NUCLEOTIDE SEQUENCE [LARGE SCALE GENOMIC DNA]</scope>
    <source>
        <strain evidence="3 4">NPDC003029</strain>
    </source>
</reference>
<feature type="region of interest" description="Disordered" evidence="1">
    <location>
        <begin position="84"/>
        <end position="103"/>
    </location>
</feature>
<gene>
    <name evidence="3" type="ORF">ACFYWW_31205</name>
</gene>
<name>A0ABW6RQI2_9ACTN</name>
<evidence type="ECO:0000256" key="2">
    <source>
        <dbReference type="SAM" id="Phobius"/>
    </source>
</evidence>
<evidence type="ECO:0000313" key="4">
    <source>
        <dbReference type="Proteomes" id="UP001601976"/>
    </source>
</evidence>
<dbReference type="InterPro" id="IPR021401">
    <property type="entry name" value="DUF3040"/>
</dbReference>